<gene>
    <name evidence="2" type="ORF">GCM10009665_09700</name>
</gene>
<accession>A0ABN1VW67</accession>
<reference evidence="2 3" key="1">
    <citation type="journal article" date="2019" name="Int. J. Syst. Evol. Microbiol.">
        <title>The Global Catalogue of Microorganisms (GCM) 10K type strain sequencing project: providing services to taxonomists for standard genome sequencing and annotation.</title>
        <authorList>
            <consortium name="The Broad Institute Genomics Platform"/>
            <consortium name="The Broad Institute Genome Sequencing Center for Infectious Disease"/>
            <person name="Wu L."/>
            <person name="Ma J."/>
        </authorList>
    </citation>
    <scope>NUCLEOTIDE SEQUENCE [LARGE SCALE GENOMIC DNA]</scope>
    <source>
        <strain evidence="2 3">JCM 13004</strain>
    </source>
</reference>
<evidence type="ECO:0000313" key="2">
    <source>
        <dbReference type="EMBL" id="GAA1221549.1"/>
    </source>
</evidence>
<keyword evidence="3" id="KW-1185">Reference proteome</keyword>
<dbReference type="RefSeq" id="WP_344439562.1">
    <property type="nucleotide sequence ID" value="NZ_BAAALF010000009.1"/>
</dbReference>
<name>A0ABN1VW67_9ACTN</name>
<dbReference type="Proteomes" id="UP001500037">
    <property type="component" value="Unassembled WGS sequence"/>
</dbReference>
<proteinExistence type="predicted"/>
<evidence type="ECO:0000313" key="3">
    <source>
        <dbReference type="Proteomes" id="UP001500037"/>
    </source>
</evidence>
<organism evidence="2 3">
    <name type="scientific">Kitasatospora nipponensis</name>
    <dbReference type="NCBI Taxonomy" id="258049"/>
    <lineage>
        <taxon>Bacteria</taxon>
        <taxon>Bacillati</taxon>
        <taxon>Actinomycetota</taxon>
        <taxon>Actinomycetes</taxon>
        <taxon>Kitasatosporales</taxon>
        <taxon>Streptomycetaceae</taxon>
        <taxon>Kitasatospora</taxon>
    </lineage>
</organism>
<comment type="caution">
    <text evidence="2">The sequence shown here is derived from an EMBL/GenBank/DDBJ whole genome shotgun (WGS) entry which is preliminary data.</text>
</comment>
<feature type="region of interest" description="Disordered" evidence="1">
    <location>
        <begin position="100"/>
        <end position="200"/>
    </location>
</feature>
<evidence type="ECO:0000256" key="1">
    <source>
        <dbReference type="SAM" id="MobiDB-lite"/>
    </source>
</evidence>
<feature type="compositionally biased region" description="Basic and acidic residues" evidence="1">
    <location>
        <begin position="190"/>
        <end position="200"/>
    </location>
</feature>
<sequence length="200" mass="21385">MAGQKKQADGERPPRPPGGEEDPTLLALLGRLASVDPAGELGLRLSPAVVNRLLAVLVEQSLPSGYLVAGRDELDRVRERAYAEGWQDALRYAAHQGVHPVPAPETARSQPPSPSDDGRTPDADADAVPDDPAAQATVLAFPPRIPLVRAADTGRGQRELMPHRPRRRRRGGSGGGGLTGPARPVLPEQPRSDQRRPDQD</sequence>
<feature type="compositionally biased region" description="Basic and acidic residues" evidence="1">
    <location>
        <begin position="1"/>
        <end position="14"/>
    </location>
</feature>
<feature type="region of interest" description="Disordered" evidence="1">
    <location>
        <begin position="1"/>
        <end position="23"/>
    </location>
</feature>
<dbReference type="EMBL" id="BAAALF010000009">
    <property type="protein sequence ID" value="GAA1221549.1"/>
    <property type="molecule type" value="Genomic_DNA"/>
</dbReference>
<protein>
    <submittedName>
        <fullName evidence="2">Uncharacterized protein</fullName>
    </submittedName>
</protein>